<organism evidence="7 8">
    <name type="scientific">Siminovitchia thermophila</name>
    <dbReference type="NCBI Taxonomy" id="1245522"/>
    <lineage>
        <taxon>Bacteria</taxon>
        <taxon>Bacillati</taxon>
        <taxon>Bacillota</taxon>
        <taxon>Bacilli</taxon>
        <taxon>Bacillales</taxon>
        <taxon>Bacillaceae</taxon>
        <taxon>Siminovitchia</taxon>
    </lineage>
</organism>
<feature type="domain" description="Adenine deaminase C-terminal" evidence="6">
    <location>
        <begin position="410"/>
        <end position="569"/>
    </location>
</feature>
<comment type="catalytic activity">
    <reaction evidence="4">
        <text>adenine + H2O + H(+) = hypoxanthine + NH4(+)</text>
        <dbReference type="Rhea" id="RHEA:23688"/>
        <dbReference type="ChEBI" id="CHEBI:15377"/>
        <dbReference type="ChEBI" id="CHEBI:15378"/>
        <dbReference type="ChEBI" id="CHEBI:16708"/>
        <dbReference type="ChEBI" id="CHEBI:17368"/>
        <dbReference type="ChEBI" id="CHEBI:28938"/>
        <dbReference type="EC" id="3.5.4.2"/>
    </reaction>
</comment>
<protein>
    <recommendedName>
        <fullName evidence="2">adenine deaminase</fullName>
        <ecNumber evidence="2">3.5.4.2</ecNumber>
    </recommendedName>
</protein>
<dbReference type="PANTHER" id="PTHR11113:SF6">
    <property type="entry name" value="ADENINE DEAMINASE YERA-RELATED"/>
    <property type="match status" value="1"/>
</dbReference>
<comment type="caution">
    <text evidence="7">The sequence shown here is derived from an EMBL/GenBank/DDBJ whole genome shotgun (WGS) entry which is preliminary data.</text>
</comment>
<dbReference type="InterPro" id="IPR026912">
    <property type="entry name" value="Adenine_deam_C"/>
</dbReference>
<dbReference type="EC" id="3.5.4.2" evidence="2"/>
<comment type="similarity">
    <text evidence="1">Belongs to the metallo-dependent hydrolases superfamily. Adenine deaminase family.</text>
</comment>
<dbReference type="Proteomes" id="UP000823485">
    <property type="component" value="Unassembled WGS sequence"/>
</dbReference>
<dbReference type="InterPro" id="IPR011059">
    <property type="entry name" value="Metal-dep_hydrolase_composite"/>
</dbReference>
<dbReference type="EMBL" id="JAFBFH010000037">
    <property type="protein sequence ID" value="MBM7717016.1"/>
    <property type="molecule type" value="Genomic_DNA"/>
</dbReference>
<dbReference type="Pfam" id="PF01979">
    <property type="entry name" value="Amidohydro_1"/>
    <property type="match status" value="1"/>
</dbReference>
<dbReference type="InterPro" id="IPR032466">
    <property type="entry name" value="Metal_Hydrolase"/>
</dbReference>
<evidence type="ECO:0000256" key="3">
    <source>
        <dbReference type="ARBA" id="ARBA00022801"/>
    </source>
</evidence>
<dbReference type="GO" id="GO:0000034">
    <property type="term" value="F:adenine deaminase activity"/>
    <property type="evidence" value="ECO:0007669"/>
    <property type="project" value="UniProtKB-EC"/>
</dbReference>
<accession>A0ABS2REJ3</accession>
<dbReference type="InterPro" id="IPR006680">
    <property type="entry name" value="Amidohydro-rel"/>
</dbReference>
<evidence type="ECO:0000256" key="4">
    <source>
        <dbReference type="ARBA" id="ARBA00047720"/>
    </source>
</evidence>
<sequence length="578" mass="65992">MEQRFMWKNKHIREQAAIIDGKQSPTLLLKNARFLHSVLRQWVNGNIWIHHNRIVYVGEALPKKTNGTEIVDCSGLTLVPGYIEPHSHPYLLYNPQSLSRYAAQTGTTTLINDNLFLFLHLPKKKAFSLLGKLWECPVTMYWWARYDAQTVLNGEEMIFSNRDVKEWIEHDKVIQGGELTGWPQLLDGDDLMLYWIQETKRIGKKVEGHFPGASDRTLAKLMLFGTDSDHESITGEDIYKRLMHGYTVSLRHSSVRPDLPVLLKEMKEQGIGQYDSMVLTTDGSTPSFYKQGMSDMMVRIAIESGVPAIDAYHMASYNVAKHYNLQHLHGMIATGRVASINFLENEQQPTPISVLANGQWVKKSGKKIVVDEDICWKDYGIEPFSFDWQLTKEDLAYSMPFGIQMVSNAITKPYSITRDVSDELPADSDECFFMLLDRQGKWRINTLLKGFARHVGGFVSSFSTTGDIILIGKNKQDMLLAFDRMRGIQGGIVLVENGVIIHEIRLPLLGIMSNKDLPALMEEEAELIRLLVERGYPYSDPVYTLFFLSSTHLPYIRVTQRGMYDVKNKTVLFPTLMR</sequence>
<gene>
    <name evidence="7" type="ORF">JOC94_004040</name>
</gene>
<feature type="domain" description="Amidohydrolase-related" evidence="5">
    <location>
        <begin position="77"/>
        <end position="361"/>
    </location>
</feature>
<evidence type="ECO:0000313" key="7">
    <source>
        <dbReference type="EMBL" id="MBM7717016.1"/>
    </source>
</evidence>
<proteinExistence type="inferred from homology"/>
<keyword evidence="8" id="KW-1185">Reference proteome</keyword>
<dbReference type="Gene3D" id="2.30.40.10">
    <property type="entry name" value="Urease, subunit C, domain 1"/>
    <property type="match status" value="1"/>
</dbReference>
<name>A0ABS2REJ3_9BACI</name>
<evidence type="ECO:0000259" key="6">
    <source>
        <dbReference type="Pfam" id="PF13382"/>
    </source>
</evidence>
<evidence type="ECO:0000313" key="8">
    <source>
        <dbReference type="Proteomes" id="UP000823485"/>
    </source>
</evidence>
<reference evidence="7 8" key="1">
    <citation type="submission" date="2021-01" db="EMBL/GenBank/DDBJ databases">
        <title>Genomic Encyclopedia of Type Strains, Phase IV (KMG-IV): sequencing the most valuable type-strain genomes for metagenomic binning, comparative biology and taxonomic classification.</title>
        <authorList>
            <person name="Goeker M."/>
        </authorList>
    </citation>
    <scope>NUCLEOTIDE SEQUENCE [LARGE SCALE GENOMIC DNA]</scope>
    <source>
        <strain evidence="7 8">DSM 105453</strain>
    </source>
</reference>
<keyword evidence="3 7" id="KW-0378">Hydrolase</keyword>
<dbReference type="SUPFAM" id="SSF51556">
    <property type="entry name" value="Metallo-dependent hydrolases"/>
    <property type="match status" value="1"/>
</dbReference>
<dbReference type="PANTHER" id="PTHR11113">
    <property type="entry name" value="N-ACETYLGLUCOSAMINE-6-PHOSPHATE DEACETYLASE"/>
    <property type="match status" value="1"/>
</dbReference>
<dbReference type="Gene3D" id="3.20.20.140">
    <property type="entry name" value="Metal-dependent hydrolases"/>
    <property type="match status" value="1"/>
</dbReference>
<evidence type="ECO:0000259" key="5">
    <source>
        <dbReference type="Pfam" id="PF01979"/>
    </source>
</evidence>
<dbReference type="SUPFAM" id="SSF51338">
    <property type="entry name" value="Composite domain of metallo-dependent hydrolases"/>
    <property type="match status" value="1"/>
</dbReference>
<evidence type="ECO:0000256" key="2">
    <source>
        <dbReference type="ARBA" id="ARBA00012782"/>
    </source>
</evidence>
<evidence type="ECO:0000256" key="1">
    <source>
        <dbReference type="ARBA" id="ARBA00006773"/>
    </source>
</evidence>
<dbReference type="Pfam" id="PF13382">
    <property type="entry name" value="Adenine_deam_C"/>
    <property type="match status" value="1"/>
</dbReference>